<reference evidence="1" key="2">
    <citation type="submission" date="2020-05" db="EMBL/GenBank/DDBJ databases">
        <authorList>
            <person name="Kim H.-S."/>
            <person name="Proctor R.H."/>
            <person name="Brown D.W."/>
        </authorList>
    </citation>
    <scope>NUCLEOTIDE SEQUENCE</scope>
    <source>
        <strain evidence="1">NRRL 22465</strain>
    </source>
</reference>
<evidence type="ECO:0000313" key="1">
    <source>
        <dbReference type="EMBL" id="KAF4974958.1"/>
    </source>
</evidence>
<accession>A0A8H4XH43</accession>
<sequence length="215" mass="24105">MDALSESSAIRGSLASNAIVWVPPIPMEEDGPMVGFRSDLEPKIFIIRIPRTSLNLGARIPFGSNQHELGARSGRDWGTDSLEGVVPNEELVANLADQSFGTTQFKFWNGEYYKSREYKLAGVQVPILSIANGDGIHLRLRGNVLGYLGAGSQLEYLRFIAGRHDVPMYYDTEVAVQKSFLNECLLERKRSNRLVYSWKTTTTKSPPPQRESWLQ</sequence>
<dbReference type="Proteomes" id="UP000635477">
    <property type="component" value="Unassembled WGS sequence"/>
</dbReference>
<comment type="caution">
    <text evidence="1">The sequence shown here is derived from an EMBL/GenBank/DDBJ whole genome shotgun (WGS) entry which is preliminary data.</text>
</comment>
<gene>
    <name evidence="1" type="ORF">FZEAL_8221</name>
</gene>
<keyword evidence="2" id="KW-1185">Reference proteome</keyword>
<protein>
    <submittedName>
        <fullName evidence="1">Uncharacterized protein</fullName>
    </submittedName>
</protein>
<dbReference type="EMBL" id="JABEYC010000692">
    <property type="protein sequence ID" value="KAF4974958.1"/>
    <property type="molecule type" value="Genomic_DNA"/>
</dbReference>
<name>A0A8H4XH43_9HYPO</name>
<evidence type="ECO:0000313" key="2">
    <source>
        <dbReference type="Proteomes" id="UP000635477"/>
    </source>
</evidence>
<dbReference type="AlphaFoldDB" id="A0A8H4XH43"/>
<reference evidence="1" key="1">
    <citation type="journal article" date="2020" name="BMC Genomics">
        <title>Correction to: Identification and distribution of gene clusters required for synthesis of sphingolipid metabolism inhibitors in diverse species of the filamentous fungus Fusarium.</title>
        <authorList>
            <person name="Kim H.S."/>
            <person name="Lohmar J.M."/>
            <person name="Busman M."/>
            <person name="Brown D.W."/>
            <person name="Naumann T.A."/>
            <person name="Divon H.H."/>
            <person name="Lysoe E."/>
            <person name="Uhlig S."/>
            <person name="Proctor R.H."/>
        </authorList>
    </citation>
    <scope>NUCLEOTIDE SEQUENCE</scope>
    <source>
        <strain evidence="1">NRRL 22465</strain>
    </source>
</reference>
<organism evidence="1 2">
    <name type="scientific">Fusarium zealandicum</name>
    <dbReference type="NCBI Taxonomy" id="1053134"/>
    <lineage>
        <taxon>Eukaryota</taxon>
        <taxon>Fungi</taxon>
        <taxon>Dikarya</taxon>
        <taxon>Ascomycota</taxon>
        <taxon>Pezizomycotina</taxon>
        <taxon>Sordariomycetes</taxon>
        <taxon>Hypocreomycetidae</taxon>
        <taxon>Hypocreales</taxon>
        <taxon>Nectriaceae</taxon>
        <taxon>Fusarium</taxon>
        <taxon>Fusarium staphyleae species complex</taxon>
    </lineage>
</organism>
<dbReference type="Gene3D" id="3.40.50.1820">
    <property type="entry name" value="alpha/beta hydrolase"/>
    <property type="match status" value="1"/>
</dbReference>
<proteinExistence type="predicted"/>
<dbReference type="InterPro" id="IPR029058">
    <property type="entry name" value="AB_hydrolase_fold"/>
</dbReference>
<dbReference type="OrthoDB" id="416441at2759"/>